<reference evidence="3 4" key="1">
    <citation type="submission" date="2019-06" db="EMBL/GenBank/DDBJ databases">
        <title>Sequencing the genomes of 1000 actinobacteria strains.</title>
        <authorList>
            <person name="Klenk H.-P."/>
        </authorList>
    </citation>
    <scope>NUCLEOTIDE SEQUENCE [LARGE SCALE GENOMIC DNA]</scope>
    <source>
        <strain evidence="3 4">DSM 45301</strain>
    </source>
</reference>
<dbReference type="SUPFAM" id="SSF109854">
    <property type="entry name" value="DinB/YfiT-like putative metalloenzymes"/>
    <property type="match status" value="1"/>
</dbReference>
<gene>
    <name evidence="3" type="ORF">FB558_4882</name>
</gene>
<dbReference type="Pfam" id="PF07398">
    <property type="entry name" value="MDMPI_C"/>
    <property type="match status" value="1"/>
</dbReference>
<dbReference type="Gene3D" id="1.20.120.450">
    <property type="entry name" value="dinb family like domain"/>
    <property type="match status" value="1"/>
</dbReference>
<evidence type="ECO:0000313" key="3">
    <source>
        <dbReference type="EMBL" id="TQM09133.1"/>
    </source>
</evidence>
<dbReference type="AlphaFoldDB" id="A0A543DII4"/>
<protein>
    <submittedName>
        <fullName evidence="3">Uncharacterized protein (TIGR03083 family)</fullName>
    </submittedName>
</protein>
<evidence type="ECO:0000313" key="4">
    <source>
        <dbReference type="Proteomes" id="UP000315677"/>
    </source>
</evidence>
<proteinExistence type="predicted"/>
<dbReference type="Pfam" id="PF11716">
    <property type="entry name" value="MDMPI_N"/>
    <property type="match status" value="1"/>
</dbReference>
<feature type="domain" description="Mycothiol-dependent maleylpyruvate isomerase metal-binding" evidence="2">
    <location>
        <begin position="5"/>
        <end position="130"/>
    </location>
</feature>
<evidence type="ECO:0000259" key="2">
    <source>
        <dbReference type="Pfam" id="PF11716"/>
    </source>
</evidence>
<evidence type="ECO:0000259" key="1">
    <source>
        <dbReference type="Pfam" id="PF07398"/>
    </source>
</evidence>
<accession>A0A543DII4</accession>
<dbReference type="InterPro" id="IPR024344">
    <property type="entry name" value="MDMPI_metal-binding"/>
</dbReference>
<dbReference type="InterPro" id="IPR010872">
    <property type="entry name" value="MDMPI_C-term_domain"/>
</dbReference>
<keyword evidence="4" id="KW-1185">Reference proteome</keyword>
<sequence length="250" mass="26979">MEIAREFVDQNRLLGEVLRRADADTPVPTCPGWTLRQLLTHVGRGDRWAAMIVRERADARVDLRSVPDGKPPAEIDAAVSWLTESAALLLEAVAATGADVPVWTFTGPQPAAWWVRRRLHESVVHRADAAIALGAPYEVDPALAADGLSEWLDLLGARAEPEEGPALPDGVALHLHATDDGLGAAGEWLVRGEAGRVRWEHGHGKGAVAVRGSAAVLLQAVLRRIPADDARLAVLGDQGAWRTWLERTPF</sequence>
<dbReference type="Proteomes" id="UP000315677">
    <property type="component" value="Unassembled WGS sequence"/>
</dbReference>
<comment type="caution">
    <text evidence="3">The sequence shown here is derived from an EMBL/GenBank/DDBJ whole genome shotgun (WGS) entry which is preliminary data.</text>
</comment>
<name>A0A543DII4_9PSEU</name>
<dbReference type="InterPro" id="IPR034660">
    <property type="entry name" value="DinB/YfiT-like"/>
</dbReference>
<dbReference type="InterPro" id="IPR017517">
    <property type="entry name" value="Maleyloyr_isom"/>
</dbReference>
<dbReference type="NCBIfam" id="TIGR03083">
    <property type="entry name" value="maleylpyruvate isomerase family mycothiol-dependent enzyme"/>
    <property type="match status" value="1"/>
</dbReference>
<dbReference type="PANTHER" id="PTHR40758">
    <property type="entry name" value="CONSERVED PROTEIN"/>
    <property type="match status" value="1"/>
</dbReference>
<dbReference type="EMBL" id="VFPA01000003">
    <property type="protein sequence ID" value="TQM09133.1"/>
    <property type="molecule type" value="Genomic_DNA"/>
</dbReference>
<dbReference type="GO" id="GO:0005886">
    <property type="term" value="C:plasma membrane"/>
    <property type="evidence" value="ECO:0007669"/>
    <property type="project" value="TreeGrafter"/>
</dbReference>
<feature type="domain" description="MDMPI C-terminal" evidence="1">
    <location>
        <begin position="143"/>
        <end position="242"/>
    </location>
</feature>
<dbReference type="RefSeq" id="WP_142057123.1">
    <property type="nucleotide sequence ID" value="NZ_VFPA01000003.1"/>
</dbReference>
<organism evidence="3 4">
    <name type="scientific">Pseudonocardia kunmingensis</name>
    <dbReference type="NCBI Taxonomy" id="630975"/>
    <lineage>
        <taxon>Bacteria</taxon>
        <taxon>Bacillati</taxon>
        <taxon>Actinomycetota</taxon>
        <taxon>Actinomycetes</taxon>
        <taxon>Pseudonocardiales</taxon>
        <taxon>Pseudonocardiaceae</taxon>
        <taxon>Pseudonocardia</taxon>
    </lineage>
</organism>
<dbReference type="PANTHER" id="PTHR40758:SF1">
    <property type="entry name" value="CONSERVED PROTEIN"/>
    <property type="match status" value="1"/>
</dbReference>
<dbReference type="GO" id="GO:0046872">
    <property type="term" value="F:metal ion binding"/>
    <property type="evidence" value="ECO:0007669"/>
    <property type="project" value="InterPro"/>
</dbReference>
<dbReference type="OrthoDB" id="3671213at2"/>